<keyword evidence="3" id="KW-1185">Reference proteome</keyword>
<evidence type="ECO:0000259" key="1">
    <source>
        <dbReference type="PROSITE" id="PS50873"/>
    </source>
</evidence>
<dbReference type="PROSITE" id="PS50873">
    <property type="entry name" value="PEROXIDASE_4"/>
    <property type="match status" value="1"/>
</dbReference>
<sequence length="104" mass="11958">MKMDYEGLRICFGTVYYYILLQGKGLLFVDQQLTAGEEIKTWVRAYASDVFLFQKDFSLTMNILSNLQVPTAPMGKEKRRFATGEFTKIGLAWAMAVTCRHFRA</sequence>
<dbReference type="InterPro" id="IPR010255">
    <property type="entry name" value="Haem_peroxidase_sf"/>
</dbReference>
<dbReference type="SUPFAM" id="SSF48113">
    <property type="entry name" value="Heme-dependent peroxidases"/>
    <property type="match status" value="1"/>
</dbReference>
<keyword evidence="2" id="KW-0560">Oxidoreductase</keyword>
<comment type="caution">
    <text evidence="2">The sequence shown here is derived from an EMBL/GenBank/DDBJ whole genome shotgun (WGS) entry which is preliminary data.</text>
</comment>
<dbReference type="Gene3D" id="1.10.420.10">
    <property type="entry name" value="Peroxidase, domain 2"/>
    <property type="match status" value="1"/>
</dbReference>
<name>A0ABD1NVB4_9LAMI</name>
<evidence type="ECO:0000313" key="2">
    <source>
        <dbReference type="EMBL" id="KAL2455548.1"/>
    </source>
</evidence>
<accession>A0ABD1NVB4</accession>
<dbReference type="InterPro" id="IPR002016">
    <property type="entry name" value="Haem_peroxidase"/>
</dbReference>
<dbReference type="EMBL" id="JBFOLJ010000109">
    <property type="protein sequence ID" value="KAL2455548.1"/>
    <property type="molecule type" value="Genomic_DNA"/>
</dbReference>
<protein>
    <submittedName>
        <fullName evidence="2">Peroxidase 48</fullName>
    </submittedName>
</protein>
<dbReference type="Proteomes" id="UP001604277">
    <property type="component" value="Unassembled WGS sequence"/>
</dbReference>
<dbReference type="GO" id="GO:0004601">
    <property type="term" value="F:peroxidase activity"/>
    <property type="evidence" value="ECO:0007669"/>
    <property type="project" value="UniProtKB-KW"/>
</dbReference>
<dbReference type="AlphaFoldDB" id="A0ABD1NVB4"/>
<proteinExistence type="predicted"/>
<evidence type="ECO:0000313" key="3">
    <source>
        <dbReference type="Proteomes" id="UP001604277"/>
    </source>
</evidence>
<feature type="domain" description="Plant heme peroxidase family profile" evidence="1">
    <location>
        <begin position="12"/>
        <end position="88"/>
    </location>
</feature>
<reference evidence="3" key="1">
    <citation type="submission" date="2024-07" db="EMBL/GenBank/DDBJ databases">
        <title>Two chromosome-level genome assemblies of Korean endemic species Abeliophyllum distichum and Forsythia ovata (Oleaceae).</title>
        <authorList>
            <person name="Jang H."/>
        </authorList>
    </citation>
    <scope>NUCLEOTIDE SEQUENCE [LARGE SCALE GENOMIC DNA]</scope>
</reference>
<organism evidence="2 3">
    <name type="scientific">Forsythia ovata</name>
    <dbReference type="NCBI Taxonomy" id="205694"/>
    <lineage>
        <taxon>Eukaryota</taxon>
        <taxon>Viridiplantae</taxon>
        <taxon>Streptophyta</taxon>
        <taxon>Embryophyta</taxon>
        <taxon>Tracheophyta</taxon>
        <taxon>Spermatophyta</taxon>
        <taxon>Magnoliopsida</taxon>
        <taxon>eudicotyledons</taxon>
        <taxon>Gunneridae</taxon>
        <taxon>Pentapetalae</taxon>
        <taxon>asterids</taxon>
        <taxon>lamiids</taxon>
        <taxon>Lamiales</taxon>
        <taxon>Oleaceae</taxon>
        <taxon>Forsythieae</taxon>
        <taxon>Forsythia</taxon>
    </lineage>
</organism>
<keyword evidence="2" id="KW-0575">Peroxidase</keyword>
<gene>
    <name evidence="2" type="ORF">Fot_57452</name>
</gene>